<dbReference type="InterPro" id="IPR006442">
    <property type="entry name" value="Antitoxin_Phd/YefM"/>
</dbReference>
<protein>
    <recommendedName>
        <fullName evidence="2">Antitoxin</fullName>
    </recommendedName>
</protein>
<evidence type="ECO:0000256" key="2">
    <source>
        <dbReference type="RuleBase" id="RU362080"/>
    </source>
</evidence>
<keyword evidence="4" id="KW-1185">Reference proteome</keyword>
<dbReference type="Pfam" id="PF02604">
    <property type="entry name" value="PhdYeFM_antitox"/>
    <property type="match status" value="1"/>
</dbReference>
<dbReference type="EMBL" id="UHFA01000002">
    <property type="protein sequence ID" value="SUN35791.1"/>
    <property type="molecule type" value="Genomic_DNA"/>
</dbReference>
<gene>
    <name evidence="3" type="ORF">NCTC11391_00830</name>
</gene>
<dbReference type="RefSeq" id="WP_003001131.1">
    <property type="nucleotide sequence ID" value="NZ_UHFA01000002.1"/>
</dbReference>
<dbReference type="SUPFAM" id="SSF143120">
    <property type="entry name" value="YefM-like"/>
    <property type="match status" value="1"/>
</dbReference>
<comment type="similarity">
    <text evidence="1 2">Belongs to the phD/YefM antitoxin family.</text>
</comment>
<sequence>METISFDEFKDDIEAYMKQVNRTVQPIVVTSEDEMQDVVILLKKEWDGYQSTWEISQNKYLSDKIIAGLAEARSGKAKERL</sequence>
<evidence type="ECO:0000313" key="3">
    <source>
        <dbReference type="EMBL" id="SUN35791.1"/>
    </source>
</evidence>
<dbReference type="OrthoDB" id="9802003at2"/>
<evidence type="ECO:0000313" key="4">
    <source>
        <dbReference type="Proteomes" id="UP000254082"/>
    </source>
</evidence>
<dbReference type="Gene3D" id="3.40.1620.10">
    <property type="entry name" value="YefM-like domain"/>
    <property type="match status" value="1"/>
</dbReference>
<dbReference type="InterPro" id="IPR036165">
    <property type="entry name" value="YefM-like_sf"/>
</dbReference>
<reference evidence="3 4" key="1">
    <citation type="submission" date="2018-06" db="EMBL/GenBank/DDBJ databases">
        <authorList>
            <consortium name="Pathogen Informatics"/>
            <person name="Doyle S."/>
        </authorList>
    </citation>
    <scope>NUCLEOTIDE SEQUENCE [LARGE SCALE GENOMIC DNA]</scope>
    <source>
        <strain evidence="4">NCTC 11391</strain>
    </source>
</reference>
<dbReference type="AlphaFoldDB" id="A0A380JCP6"/>
<accession>A0A380JCP6</accession>
<proteinExistence type="inferred from homology"/>
<organism evidence="3 4">
    <name type="scientific">Streptococcus downei MFe28</name>
    <dbReference type="NCBI Taxonomy" id="764290"/>
    <lineage>
        <taxon>Bacteria</taxon>
        <taxon>Bacillati</taxon>
        <taxon>Bacillota</taxon>
        <taxon>Bacilli</taxon>
        <taxon>Lactobacillales</taxon>
        <taxon>Streptococcaceae</taxon>
        <taxon>Streptococcus</taxon>
    </lineage>
</organism>
<name>A0A380JCP6_STRDO</name>
<evidence type="ECO:0000256" key="1">
    <source>
        <dbReference type="ARBA" id="ARBA00009981"/>
    </source>
</evidence>
<dbReference type="NCBIfam" id="TIGR01552">
    <property type="entry name" value="phd_fam"/>
    <property type="match status" value="1"/>
</dbReference>
<comment type="function">
    <text evidence="2">Antitoxin component of a type II toxin-antitoxin (TA) system.</text>
</comment>
<dbReference type="Proteomes" id="UP000254082">
    <property type="component" value="Unassembled WGS sequence"/>
</dbReference>